<dbReference type="GO" id="GO:0001671">
    <property type="term" value="F:ATPase activator activity"/>
    <property type="evidence" value="ECO:0007669"/>
    <property type="project" value="EnsemblFungi"/>
</dbReference>
<dbReference type="GO" id="GO:1902626">
    <property type="term" value="P:assembly of large subunit precursor of preribosome"/>
    <property type="evidence" value="ECO:0007669"/>
    <property type="project" value="EnsemblFungi"/>
</dbReference>
<dbReference type="GO" id="GO:0003735">
    <property type="term" value="F:structural constituent of ribosome"/>
    <property type="evidence" value="ECO:0007669"/>
    <property type="project" value="InterPro"/>
</dbReference>
<reference evidence="5 6" key="1">
    <citation type="journal article" date="2015" name="Environ. Microbiol.">
        <title>Metagenome sequence of Elaphomyces granulatus from sporocarp tissue reveals Ascomycota ectomycorrhizal fingerprints of genome expansion and a Proteobacteria-rich microbiome.</title>
        <authorList>
            <person name="Quandt C.A."/>
            <person name="Kohler A."/>
            <person name="Hesse C.N."/>
            <person name="Sharpton T.J."/>
            <person name="Martin F."/>
            <person name="Spatafora J.W."/>
        </authorList>
    </citation>
    <scope>NUCLEOTIDE SEQUENCE [LARGE SCALE GENOMIC DNA]</scope>
    <source>
        <strain evidence="5 6">OSC145934</strain>
    </source>
</reference>
<dbReference type="GO" id="GO:0005730">
    <property type="term" value="C:nucleolus"/>
    <property type="evidence" value="ECO:0007669"/>
    <property type="project" value="EnsemblFungi"/>
</dbReference>
<dbReference type="Proteomes" id="UP000243515">
    <property type="component" value="Unassembled WGS sequence"/>
</dbReference>
<dbReference type="OrthoDB" id="10262490at2759"/>
<dbReference type="InterPro" id="IPR056366">
    <property type="entry name" value="Ribosomal_eL24"/>
</dbReference>
<dbReference type="InterPro" id="IPR000988">
    <property type="entry name" value="Ribosomal_eL24-rel_N"/>
</dbReference>
<name>A0A232LWK2_9EURO</name>
<dbReference type="GO" id="GO:0051117">
    <property type="term" value="F:ATPase binding"/>
    <property type="evidence" value="ECO:0007669"/>
    <property type="project" value="EnsemblFungi"/>
</dbReference>
<dbReference type="GO" id="GO:0030687">
    <property type="term" value="C:preribosome, large subunit precursor"/>
    <property type="evidence" value="ECO:0007669"/>
    <property type="project" value="EnsemblFungi"/>
</dbReference>
<dbReference type="PANTHER" id="PTHR10792:SF8">
    <property type="entry name" value="RIBOSOME BIOGENESIS PROTEIN RLP24-RELATED"/>
    <property type="match status" value="1"/>
</dbReference>
<accession>A0A232LWK2</accession>
<evidence type="ECO:0000313" key="5">
    <source>
        <dbReference type="EMBL" id="OXV08187.1"/>
    </source>
</evidence>
<comment type="caution">
    <text evidence="5">The sequence shown here is derived from an EMBL/GenBank/DDBJ whole genome shotgun (WGS) entry which is preliminary data.</text>
</comment>
<keyword evidence="6" id="KW-1185">Reference proteome</keyword>
<evidence type="ECO:0000256" key="2">
    <source>
        <dbReference type="ARBA" id="ARBA00018397"/>
    </source>
</evidence>
<proteinExistence type="inferred from homology"/>
<feature type="domain" description="TRASH" evidence="4">
    <location>
        <begin position="6"/>
        <end position="43"/>
    </location>
</feature>
<dbReference type="InterPro" id="IPR011017">
    <property type="entry name" value="TRASH_dom"/>
</dbReference>
<dbReference type="Gene3D" id="2.30.170.20">
    <property type="entry name" value="Ribosomal protein L24e"/>
    <property type="match status" value="1"/>
</dbReference>
<protein>
    <recommendedName>
        <fullName evidence="2">Ribosome biogenesis protein RLP24</fullName>
    </recommendedName>
</protein>
<evidence type="ECO:0000256" key="3">
    <source>
        <dbReference type="ARBA" id="ARBA00022517"/>
    </source>
</evidence>
<sequence length="193" mass="22539">MRIDPCSFCGRPTYIKGITFVRNDAKCFRFCRSKCHKNFKAKRLPRKVRWTQAHRMKAGKQMIVDSTVQFAASRRNVPVRYNRELVSQTVRAMGRISEIRARRERAFYKKRISGKRAQEVIENRKLVAQSEHLLPRLQEKEMRAFDTGDSVVLRAKQKSKVFGTERKKLRARIDGSVEEVSQQTDGFNDIDMG</sequence>
<dbReference type="FunFam" id="2.30.170.20:FF:000001">
    <property type="entry name" value="probable ribosome biogenesis protein RLP24"/>
    <property type="match status" value="1"/>
</dbReference>
<gene>
    <name evidence="5" type="ORF">Egran_04049</name>
</gene>
<dbReference type="SMART" id="SM00746">
    <property type="entry name" value="TRASH"/>
    <property type="match status" value="1"/>
</dbReference>
<dbReference type="AlphaFoldDB" id="A0A232LWK2"/>
<dbReference type="SUPFAM" id="SSF57716">
    <property type="entry name" value="Glucocorticoid receptor-like (DNA-binding domain)"/>
    <property type="match status" value="1"/>
</dbReference>
<keyword evidence="3" id="KW-0690">Ribosome biogenesis</keyword>
<dbReference type="PANTHER" id="PTHR10792">
    <property type="entry name" value="60S RIBOSOMAL PROTEIN L24"/>
    <property type="match status" value="1"/>
</dbReference>
<dbReference type="Pfam" id="PF01246">
    <property type="entry name" value="Ribosomal_L24e"/>
    <property type="match status" value="1"/>
</dbReference>
<comment type="similarity">
    <text evidence="1">Belongs to the eukaryotic ribosomal protein eL24 family.</text>
</comment>
<organism evidence="5 6">
    <name type="scientific">Elaphomyces granulatus</name>
    <dbReference type="NCBI Taxonomy" id="519963"/>
    <lineage>
        <taxon>Eukaryota</taxon>
        <taxon>Fungi</taxon>
        <taxon>Dikarya</taxon>
        <taxon>Ascomycota</taxon>
        <taxon>Pezizomycotina</taxon>
        <taxon>Eurotiomycetes</taxon>
        <taxon>Eurotiomycetidae</taxon>
        <taxon>Eurotiales</taxon>
        <taxon>Elaphomycetaceae</taxon>
        <taxon>Elaphomyces</taxon>
    </lineage>
</organism>
<dbReference type="EMBL" id="NPHW01004267">
    <property type="protein sequence ID" value="OXV08187.1"/>
    <property type="molecule type" value="Genomic_DNA"/>
</dbReference>
<evidence type="ECO:0000259" key="4">
    <source>
        <dbReference type="SMART" id="SM00746"/>
    </source>
</evidence>
<dbReference type="InterPro" id="IPR038630">
    <property type="entry name" value="L24e/L24_sf"/>
</dbReference>
<evidence type="ECO:0000313" key="6">
    <source>
        <dbReference type="Proteomes" id="UP000243515"/>
    </source>
</evidence>
<evidence type="ECO:0000256" key="1">
    <source>
        <dbReference type="ARBA" id="ARBA00005647"/>
    </source>
</evidence>
<dbReference type="CDD" id="cd00472">
    <property type="entry name" value="Ribosomal_L24e_L24"/>
    <property type="match status" value="1"/>
</dbReference>